<reference evidence="1 2" key="1">
    <citation type="submission" date="2016-10" db="EMBL/GenBank/DDBJ databases">
        <authorList>
            <person name="de Groot N.N."/>
        </authorList>
    </citation>
    <scope>NUCLEOTIDE SEQUENCE [LARGE SCALE GENOMIC DNA]</scope>
    <source>
        <strain evidence="1 2">CGMCC 4.2026</strain>
    </source>
</reference>
<evidence type="ECO:0000313" key="2">
    <source>
        <dbReference type="Proteomes" id="UP000181951"/>
    </source>
</evidence>
<proteinExistence type="predicted"/>
<organism evidence="1 2">
    <name type="scientific">Actinacidiphila rubida</name>
    <dbReference type="NCBI Taxonomy" id="310780"/>
    <lineage>
        <taxon>Bacteria</taxon>
        <taxon>Bacillati</taxon>
        <taxon>Actinomycetota</taxon>
        <taxon>Actinomycetes</taxon>
        <taxon>Kitasatosporales</taxon>
        <taxon>Streptomycetaceae</taxon>
        <taxon>Actinacidiphila</taxon>
    </lineage>
</organism>
<dbReference type="EMBL" id="FODD01000039">
    <property type="protein sequence ID" value="SEO73512.1"/>
    <property type="molecule type" value="Genomic_DNA"/>
</dbReference>
<gene>
    <name evidence="1" type="ORF">SAMN05216267_103927</name>
</gene>
<dbReference type="AlphaFoldDB" id="A0A1H8S4I7"/>
<protein>
    <submittedName>
        <fullName evidence="1">Uncharacterized protein</fullName>
    </submittedName>
</protein>
<name>A0A1H8S4I7_9ACTN</name>
<dbReference type="Proteomes" id="UP000181951">
    <property type="component" value="Unassembled WGS sequence"/>
</dbReference>
<evidence type="ECO:0000313" key="1">
    <source>
        <dbReference type="EMBL" id="SEO73512.1"/>
    </source>
</evidence>
<keyword evidence="2" id="KW-1185">Reference proteome</keyword>
<sequence length="69" mass="7408">MLGRVVMLLATASYRAQHHGDPHAGLYGQAADDLYDLVLRLDAELNPALTPASEPAALTTTPVPARRTR</sequence>
<accession>A0A1H8S4I7</accession>